<dbReference type="PIRSF" id="PIRSF037677">
    <property type="entry name" value="DNA_mis_repair_Msh6"/>
    <property type="match status" value="1"/>
</dbReference>
<keyword evidence="4 9" id="KW-0227">DNA damage</keyword>
<dbReference type="SUPFAM" id="SSF53150">
    <property type="entry name" value="DNA repair protein MutS, domain II"/>
    <property type="match status" value="1"/>
</dbReference>
<evidence type="ECO:0000313" key="13">
    <source>
        <dbReference type="Proteomes" id="UP000463883"/>
    </source>
</evidence>
<dbReference type="Gene3D" id="1.10.1420.10">
    <property type="match status" value="2"/>
</dbReference>
<dbReference type="InterPro" id="IPR007861">
    <property type="entry name" value="DNA_mismatch_repair_MutS_clamp"/>
</dbReference>
<accession>A0A6P1MKQ8</accession>
<dbReference type="Pfam" id="PF01624">
    <property type="entry name" value="MutS_I"/>
    <property type="match status" value="1"/>
</dbReference>
<keyword evidence="3 9" id="KW-0547">Nucleotide-binding</keyword>
<dbReference type="Pfam" id="PF05190">
    <property type="entry name" value="MutS_IV"/>
    <property type="match status" value="1"/>
</dbReference>
<comment type="similarity">
    <text evidence="1 9 10">Belongs to the DNA mismatch repair MutS family.</text>
</comment>
<dbReference type="InterPro" id="IPR016151">
    <property type="entry name" value="DNA_mismatch_repair_MutS_N"/>
</dbReference>
<dbReference type="GO" id="GO:0140664">
    <property type="term" value="F:ATP-dependent DNA damage sensor activity"/>
    <property type="evidence" value="ECO:0007669"/>
    <property type="project" value="InterPro"/>
</dbReference>
<dbReference type="NCBIfam" id="NF003810">
    <property type="entry name" value="PRK05399.1"/>
    <property type="match status" value="1"/>
</dbReference>
<evidence type="ECO:0000256" key="3">
    <source>
        <dbReference type="ARBA" id="ARBA00022741"/>
    </source>
</evidence>
<dbReference type="AlphaFoldDB" id="A0A6P1MKQ8"/>
<comment type="function">
    <text evidence="8 9">This protein is involved in the repair of mismatches in DNA. It is possible that it carries out the mismatch recognition step. This protein has a weak ATPase activity.</text>
</comment>
<dbReference type="KEGG" id="amic:Ami3637_16310"/>
<dbReference type="SUPFAM" id="SSF52540">
    <property type="entry name" value="P-loop containing nucleoside triphosphate hydrolases"/>
    <property type="match status" value="1"/>
</dbReference>
<evidence type="ECO:0000256" key="7">
    <source>
        <dbReference type="ARBA" id="ARBA00023204"/>
    </source>
</evidence>
<organism evidence="12 13">
    <name type="scientific">Aminipila terrae</name>
    <dbReference type="NCBI Taxonomy" id="2697030"/>
    <lineage>
        <taxon>Bacteria</taxon>
        <taxon>Bacillati</taxon>
        <taxon>Bacillota</taxon>
        <taxon>Clostridia</taxon>
        <taxon>Peptostreptococcales</taxon>
        <taxon>Anaerovoracaceae</taxon>
        <taxon>Aminipila</taxon>
    </lineage>
</organism>
<dbReference type="InterPro" id="IPR007860">
    <property type="entry name" value="DNA_mmatch_repair_MutS_con_dom"/>
</dbReference>
<dbReference type="SUPFAM" id="SSF48334">
    <property type="entry name" value="DNA repair protein MutS, domain III"/>
    <property type="match status" value="1"/>
</dbReference>
<dbReference type="GO" id="GO:0006298">
    <property type="term" value="P:mismatch repair"/>
    <property type="evidence" value="ECO:0007669"/>
    <property type="project" value="UniProtKB-UniRule"/>
</dbReference>
<feature type="domain" description="DNA mismatch repair proteins mutS family" evidence="11">
    <location>
        <begin position="691"/>
        <end position="707"/>
    </location>
</feature>
<dbReference type="Pfam" id="PF00488">
    <property type="entry name" value="MutS_V"/>
    <property type="match status" value="1"/>
</dbReference>
<dbReference type="FunFam" id="3.40.1170.10:FF:000001">
    <property type="entry name" value="DNA mismatch repair protein MutS"/>
    <property type="match status" value="1"/>
</dbReference>
<feature type="binding site" evidence="9">
    <location>
        <begin position="617"/>
        <end position="624"/>
    </location>
    <ligand>
        <name>ATP</name>
        <dbReference type="ChEBI" id="CHEBI:30616"/>
    </ligand>
</feature>
<dbReference type="GO" id="GO:0003684">
    <property type="term" value="F:damaged DNA binding"/>
    <property type="evidence" value="ECO:0007669"/>
    <property type="project" value="UniProtKB-UniRule"/>
</dbReference>
<dbReference type="FunFam" id="1.10.1420.10:FF:000001">
    <property type="entry name" value="DNA mismatch repair protein MutS"/>
    <property type="match status" value="1"/>
</dbReference>
<dbReference type="HAMAP" id="MF_00096">
    <property type="entry name" value="MutS"/>
    <property type="match status" value="1"/>
</dbReference>
<dbReference type="Proteomes" id="UP000463883">
    <property type="component" value="Chromosome"/>
</dbReference>
<dbReference type="EMBL" id="CP047591">
    <property type="protein sequence ID" value="QHI73733.1"/>
    <property type="molecule type" value="Genomic_DNA"/>
</dbReference>
<dbReference type="InterPro" id="IPR036678">
    <property type="entry name" value="MutS_con_dom_sf"/>
</dbReference>
<keyword evidence="6 9" id="KW-0238">DNA-binding</keyword>
<dbReference type="PANTHER" id="PTHR11361">
    <property type="entry name" value="DNA MISMATCH REPAIR PROTEIN MUTS FAMILY MEMBER"/>
    <property type="match status" value="1"/>
</dbReference>
<dbReference type="Pfam" id="PF05192">
    <property type="entry name" value="MutS_III"/>
    <property type="match status" value="1"/>
</dbReference>
<dbReference type="InterPro" id="IPR007695">
    <property type="entry name" value="DNA_mismatch_repair_MutS-lik_N"/>
</dbReference>
<dbReference type="GO" id="GO:0005829">
    <property type="term" value="C:cytosol"/>
    <property type="evidence" value="ECO:0007669"/>
    <property type="project" value="TreeGrafter"/>
</dbReference>
<dbReference type="InterPro" id="IPR027417">
    <property type="entry name" value="P-loop_NTPase"/>
</dbReference>
<keyword evidence="13" id="KW-1185">Reference proteome</keyword>
<evidence type="ECO:0000313" key="12">
    <source>
        <dbReference type="EMBL" id="QHI73733.1"/>
    </source>
</evidence>
<dbReference type="Gene3D" id="3.40.50.300">
    <property type="entry name" value="P-loop containing nucleotide triphosphate hydrolases"/>
    <property type="match status" value="1"/>
</dbReference>
<keyword evidence="5 9" id="KW-0067">ATP-binding</keyword>
<dbReference type="InterPro" id="IPR017261">
    <property type="entry name" value="DNA_mismatch_repair_MutS/MSH"/>
</dbReference>
<proteinExistence type="inferred from homology"/>
<dbReference type="SUPFAM" id="SSF55271">
    <property type="entry name" value="DNA repair protein MutS, domain I"/>
    <property type="match status" value="1"/>
</dbReference>
<dbReference type="CDD" id="cd03284">
    <property type="entry name" value="ABC_MutS1"/>
    <property type="match status" value="1"/>
</dbReference>
<gene>
    <name evidence="9 12" type="primary">mutS</name>
    <name evidence="12" type="ORF">Ami3637_16310</name>
</gene>
<protein>
    <recommendedName>
        <fullName evidence="2 9">DNA mismatch repair protein MutS</fullName>
    </recommendedName>
</protein>
<dbReference type="InterPro" id="IPR000432">
    <property type="entry name" value="DNA_mismatch_repair_MutS_C"/>
</dbReference>
<dbReference type="GO" id="GO:0005524">
    <property type="term" value="F:ATP binding"/>
    <property type="evidence" value="ECO:0007669"/>
    <property type="project" value="UniProtKB-UniRule"/>
</dbReference>
<evidence type="ECO:0000256" key="9">
    <source>
        <dbReference type="HAMAP-Rule" id="MF_00096"/>
    </source>
</evidence>
<keyword evidence="7 9" id="KW-0234">DNA repair</keyword>
<dbReference type="PANTHER" id="PTHR11361:SF34">
    <property type="entry name" value="DNA MISMATCH REPAIR PROTEIN MSH1, MITOCHONDRIAL"/>
    <property type="match status" value="1"/>
</dbReference>
<reference evidence="12 13" key="1">
    <citation type="submission" date="2020-01" db="EMBL/GenBank/DDBJ databases">
        <title>Genomic analysis of Aminipila sp. CBA3637.</title>
        <authorList>
            <person name="Kim Y.B."/>
            <person name="Roh S.W."/>
        </authorList>
    </citation>
    <scope>NUCLEOTIDE SEQUENCE [LARGE SCALE GENOMIC DNA]</scope>
    <source>
        <strain evidence="12 13">CBA3637</strain>
    </source>
</reference>
<dbReference type="InterPro" id="IPR036187">
    <property type="entry name" value="DNA_mismatch_repair_MutS_sf"/>
</dbReference>
<evidence type="ECO:0000256" key="5">
    <source>
        <dbReference type="ARBA" id="ARBA00022840"/>
    </source>
</evidence>
<dbReference type="NCBIfam" id="TIGR01070">
    <property type="entry name" value="mutS1"/>
    <property type="match status" value="1"/>
</dbReference>
<dbReference type="SMART" id="SM00533">
    <property type="entry name" value="MUTSd"/>
    <property type="match status" value="1"/>
</dbReference>
<dbReference type="Gene3D" id="3.40.1170.10">
    <property type="entry name" value="DNA repair protein MutS, domain I"/>
    <property type="match status" value="1"/>
</dbReference>
<evidence type="ECO:0000256" key="2">
    <source>
        <dbReference type="ARBA" id="ARBA00021982"/>
    </source>
</evidence>
<dbReference type="SMART" id="SM00534">
    <property type="entry name" value="MUTSac"/>
    <property type="match status" value="1"/>
</dbReference>
<evidence type="ECO:0000259" key="11">
    <source>
        <dbReference type="PROSITE" id="PS00486"/>
    </source>
</evidence>
<dbReference type="FunFam" id="3.40.50.300:FF:000870">
    <property type="entry name" value="MutS protein homolog 4"/>
    <property type="match status" value="1"/>
</dbReference>
<name>A0A6P1MKQ8_9FIRM</name>
<sequence length="886" mass="98777">MMQQYMEIKQNHQDCILFFRLGDFYEMFFEDAITASKEMEITLTGKNCGQEERAPMCGVPFHSADTYIAKLVDKGYKVAICEQVEDPATAKGIVKREVIQIITPGTIVNQTMLNEKENNYLASIFLNEDGAGISYCDISTGELYTTSIKDSGALEVLLNELVKIKAKEVIINETAENIVSIEEMKKVTDAYFNLLPESYHNIITANDVILKQFNIKSLVGLGLENAELSCLSLGALLSYLFETRKHNLSHITNVTVYDIGSHMSLDKATIRNLEITETLYEKNVQGSLLGVLDKTHTAMGSRKMKQWLREPLNSSSQINERLDAVEVLCDEIIIRNNIKECLKKVYDLERLAGRIACGNANGKDLIALRNSLFILPELKAEMGSLDNELFNRLNNQINSSLMEVHDLIENAIVEEPPFTIKEGGLIKPDFSKELDDLRFSIKDGQSWIAELEGKERERTGIKNLKVRFNKVFGYYIEITKSNLDLAPEDYIRKQTLVNCERFITPELKEMENLVLNAESKINQMEYEIFTEIRNNIQEYIGTIQKASSAIAVIDVLTSFAHVSSALGYVKPDVNDSGSLIITKGRHPVIEQMIKDGIFVSNDAYVNDKDSSLLLITGPNMAGKSTYMRQTALIVLMAQAGCFVPCESASVGVVDRIYTRIGASDNLAQGQSTFFVEMSELAYILNTATSKSLVILDEIGRGTSTYDGLSIAWAVVEYLCNERNKIRTLFATHYHELTALEESIPGVRNLNVDVAEENGNIVFLHKIVSGSASKSYGIHVAKIAGVPKKVLEAAENKLVGLESGQYDDESNLDFGSNVLAEKVAEQEAVTSEKKNLKYNDSSQGEQLSLFSFAPNPVIERLKSIDLMKLAPWEALKILGELQEAAND</sequence>
<dbReference type="InterPro" id="IPR005748">
    <property type="entry name" value="DNA_mismatch_repair_MutS"/>
</dbReference>
<dbReference type="PROSITE" id="PS00486">
    <property type="entry name" value="DNA_MISMATCH_REPAIR_2"/>
    <property type="match status" value="1"/>
</dbReference>
<evidence type="ECO:0000256" key="1">
    <source>
        <dbReference type="ARBA" id="ARBA00006271"/>
    </source>
</evidence>
<evidence type="ECO:0000256" key="10">
    <source>
        <dbReference type="RuleBase" id="RU003756"/>
    </source>
</evidence>
<dbReference type="Gene3D" id="3.30.420.110">
    <property type="entry name" value="MutS, connector domain"/>
    <property type="match status" value="1"/>
</dbReference>
<dbReference type="InterPro" id="IPR007696">
    <property type="entry name" value="DNA_mismatch_repair_MutS_core"/>
</dbReference>
<evidence type="ECO:0000256" key="4">
    <source>
        <dbReference type="ARBA" id="ARBA00022763"/>
    </source>
</evidence>
<dbReference type="InterPro" id="IPR045076">
    <property type="entry name" value="MutS"/>
</dbReference>
<evidence type="ECO:0000256" key="8">
    <source>
        <dbReference type="ARBA" id="ARBA00024647"/>
    </source>
</evidence>
<dbReference type="GO" id="GO:0030983">
    <property type="term" value="F:mismatched DNA binding"/>
    <property type="evidence" value="ECO:0007669"/>
    <property type="project" value="InterPro"/>
</dbReference>
<evidence type="ECO:0000256" key="6">
    <source>
        <dbReference type="ARBA" id="ARBA00023125"/>
    </source>
</evidence>
<dbReference type="Pfam" id="PF05188">
    <property type="entry name" value="MutS_II"/>
    <property type="match status" value="1"/>
</dbReference>